<dbReference type="NCBIfam" id="TIGR04056">
    <property type="entry name" value="OMP_RagA_SusC"/>
    <property type="match status" value="1"/>
</dbReference>
<comment type="caution">
    <text evidence="11">The sequence shown here is derived from an EMBL/GenBank/DDBJ whole genome shotgun (WGS) entry which is preliminary data.</text>
</comment>
<comment type="similarity">
    <text evidence="7">Belongs to the TonB-dependent receptor family.</text>
</comment>
<dbReference type="InterPro" id="IPR036942">
    <property type="entry name" value="Beta-barrel_TonB_sf"/>
</dbReference>
<dbReference type="InterPro" id="IPR008969">
    <property type="entry name" value="CarboxyPept-like_regulatory"/>
</dbReference>
<reference evidence="11 12" key="1">
    <citation type="submission" date="2019-02" db="EMBL/GenBank/DDBJ databases">
        <title>Genomic Encyclopedia of Type Strains, Phase IV (KMG-IV): sequencing the most valuable type-strain genomes for metagenomic binning, comparative biology and taxonomic classification.</title>
        <authorList>
            <person name="Goeker M."/>
        </authorList>
    </citation>
    <scope>NUCLEOTIDE SEQUENCE [LARGE SCALE GENOMIC DNA]</scope>
    <source>
        <strain evidence="11 12">DSM 18116</strain>
    </source>
</reference>
<dbReference type="Pfam" id="PF13715">
    <property type="entry name" value="CarbopepD_reg_2"/>
    <property type="match status" value="1"/>
</dbReference>
<feature type="signal peptide" evidence="9">
    <location>
        <begin position="1"/>
        <end position="33"/>
    </location>
</feature>
<dbReference type="Gene3D" id="2.40.170.20">
    <property type="entry name" value="TonB-dependent receptor, beta-barrel domain"/>
    <property type="match status" value="1"/>
</dbReference>
<keyword evidence="4 7" id="KW-0812">Transmembrane</keyword>
<keyword evidence="9" id="KW-0732">Signal</keyword>
<evidence type="ECO:0000256" key="2">
    <source>
        <dbReference type="ARBA" id="ARBA00022448"/>
    </source>
</evidence>
<dbReference type="SUPFAM" id="SSF49464">
    <property type="entry name" value="Carboxypeptidase regulatory domain-like"/>
    <property type="match status" value="1"/>
</dbReference>
<dbReference type="Gene3D" id="2.60.40.1120">
    <property type="entry name" value="Carboxypeptidase-like, regulatory domain"/>
    <property type="match status" value="1"/>
</dbReference>
<keyword evidence="3 7" id="KW-1134">Transmembrane beta strand</keyword>
<keyword evidence="2 7" id="KW-0813">Transport</keyword>
<evidence type="ECO:0000256" key="9">
    <source>
        <dbReference type="SAM" id="SignalP"/>
    </source>
</evidence>
<dbReference type="InterPro" id="IPR023997">
    <property type="entry name" value="TonB-dep_OMP_SusC/RagA_CS"/>
</dbReference>
<dbReference type="AlphaFoldDB" id="A0A4Q7MX97"/>
<dbReference type="NCBIfam" id="TIGR04057">
    <property type="entry name" value="SusC_RagA_signa"/>
    <property type="match status" value="1"/>
</dbReference>
<dbReference type="RefSeq" id="WP_192909903.1">
    <property type="nucleotide sequence ID" value="NZ_CP042431.1"/>
</dbReference>
<evidence type="ECO:0000256" key="5">
    <source>
        <dbReference type="ARBA" id="ARBA00023136"/>
    </source>
</evidence>
<protein>
    <submittedName>
        <fullName evidence="11">TonB-linked SusC/RagA family outer membrane protein</fullName>
    </submittedName>
</protein>
<dbReference type="Pfam" id="PF07715">
    <property type="entry name" value="Plug"/>
    <property type="match status" value="1"/>
</dbReference>
<keyword evidence="5 7" id="KW-0472">Membrane</keyword>
<keyword evidence="12" id="KW-1185">Reference proteome</keyword>
<dbReference type="EMBL" id="SGXA01000002">
    <property type="protein sequence ID" value="RZS71710.1"/>
    <property type="molecule type" value="Genomic_DNA"/>
</dbReference>
<dbReference type="Proteomes" id="UP000293874">
    <property type="component" value="Unassembled WGS sequence"/>
</dbReference>
<sequence length="1060" mass="116999">MSLKAQSHSRRSGGRKLQLILFLFFSFSIPALAQKKVSGTVKDAEGKPVPAVTVSVKGKTAATNSDSNGAFSIQASVGDTLQFTSVNFDPVSQVVGEKNEYSIILNNKVSKLDDVIVIGYGTVQKRDVTGSVSKAPVEDMQKAPVRSFDEALAGRVAGVNVSSVDGQPGSAVNITIRGANSVTQDNSPLYVIDGFPIESPNNNFINPQDIESIEVLKDASATAIYGSRAANGVIIITTKKGKAGPPVVTLSSSFGLQKDYNRMKLLSPSRFVEYQLERIPTDANNIYLSDGKSLDYYRSIPEIDWQDQLYRTAPMSNNSISISGGNNTTKYYVSGNLLRQEGVMVNSGYRRYQGTMSLNQTFNSKLKGGVYVNYAYNKQNGASPSTPNSSSSTAYSLFSVYGYRNFSLDGSTGLTDQLFDQFIDPTIDLRMNPVINQKHMLRENIGRNTIINANLEYAILKNLKLKITGGINSTITQNNQFNDTNTVYGNKRSLLGSQNGVNGSVMYYNSSTWVNENTLTWNKTFNRKHNFTVLAGMSESVNKSSSHGSSATNLPNAQLGISGLDEGTPQVVRATTTSWGLMSFLGRADYKYGNRYLLTFSYRADGSSKFAKHNRWGYFPSGAAAWKFSEEKFMKQFEDILSEGKLRVSYGLTGNNRVGDFTYLSAINLAVNPQGYTFGNTTISGAIPSNFGNENLTWETTEQFNIGLDLGFLNDRINLTADIYRKKTKDLLIYANIPLSLGYAQAYRNIGSVQNQGLELTVGTTNIDNRDFKWKSSLNITFNQNKILQLTENQESILSAAPFDQYFRTIPAFISKVGNQLGMMYGFIWDGVYQYEDFDVSNTGNYVLKDHITTNGNTRANIQPGDIKFRDINGDKVVDANDYAVIGRGLPIHTGGFTNEFTYKNFDLNIFFQWSYGNDIINANRYIFEGNILGRSHLNQFASFADRWSPTNTDSKIPRGGAGGYGPTTPTGTNSRVIEDGSYLRLKTVQLGYNFSPKTLRFLKIKSARLYAAAQNLLTWTDYSGVDPEVSIFNSVLTPGVDYSAYPRPRTITFGLNVTF</sequence>
<feature type="region of interest" description="Disordered" evidence="8">
    <location>
        <begin position="953"/>
        <end position="972"/>
    </location>
</feature>
<evidence type="ECO:0000313" key="12">
    <source>
        <dbReference type="Proteomes" id="UP000293874"/>
    </source>
</evidence>
<dbReference type="PROSITE" id="PS00018">
    <property type="entry name" value="EF_HAND_1"/>
    <property type="match status" value="1"/>
</dbReference>
<evidence type="ECO:0000256" key="1">
    <source>
        <dbReference type="ARBA" id="ARBA00004571"/>
    </source>
</evidence>
<evidence type="ECO:0000256" key="4">
    <source>
        <dbReference type="ARBA" id="ARBA00022692"/>
    </source>
</evidence>
<keyword evidence="6 7" id="KW-0998">Cell outer membrane</keyword>
<dbReference type="SUPFAM" id="SSF56935">
    <property type="entry name" value="Porins"/>
    <property type="match status" value="1"/>
</dbReference>
<dbReference type="InterPro" id="IPR023996">
    <property type="entry name" value="TonB-dep_OMP_SusC/RagA"/>
</dbReference>
<dbReference type="InterPro" id="IPR037066">
    <property type="entry name" value="Plug_dom_sf"/>
</dbReference>
<evidence type="ECO:0000256" key="7">
    <source>
        <dbReference type="PROSITE-ProRule" id="PRU01360"/>
    </source>
</evidence>
<dbReference type="InterPro" id="IPR039426">
    <property type="entry name" value="TonB-dep_rcpt-like"/>
</dbReference>
<evidence type="ECO:0000256" key="8">
    <source>
        <dbReference type="SAM" id="MobiDB-lite"/>
    </source>
</evidence>
<dbReference type="GO" id="GO:0009279">
    <property type="term" value="C:cell outer membrane"/>
    <property type="evidence" value="ECO:0007669"/>
    <property type="project" value="UniProtKB-SubCell"/>
</dbReference>
<dbReference type="InterPro" id="IPR012910">
    <property type="entry name" value="Plug_dom"/>
</dbReference>
<feature type="domain" description="TonB-dependent receptor plug" evidence="10">
    <location>
        <begin position="125"/>
        <end position="233"/>
    </location>
</feature>
<dbReference type="InterPro" id="IPR018247">
    <property type="entry name" value="EF_Hand_1_Ca_BS"/>
</dbReference>
<accession>A0A4Q7MX97</accession>
<name>A0A4Q7MX97_9BACT</name>
<comment type="subcellular location">
    <subcellularLocation>
        <location evidence="1 7">Cell outer membrane</location>
        <topology evidence="1 7">Multi-pass membrane protein</topology>
    </subcellularLocation>
</comment>
<proteinExistence type="inferred from homology"/>
<dbReference type="FunFam" id="2.170.130.10:FF:000008">
    <property type="entry name" value="SusC/RagA family TonB-linked outer membrane protein"/>
    <property type="match status" value="1"/>
</dbReference>
<evidence type="ECO:0000256" key="3">
    <source>
        <dbReference type="ARBA" id="ARBA00022452"/>
    </source>
</evidence>
<dbReference type="PROSITE" id="PS52016">
    <property type="entry name" value="TONB_DEPENDENT_REC_3"/>
    <property type="match status" value="1"/>
</dbReference>
<dbReference type="Gene3D" id="2.170.130.10">
    <property type="entry name" value="TonB-dependent receptor, plug domain"/>
    <property type="match status" value="1"/>
</dbReference>
<evidence type="ECO:0000259" key="10">
    <source>
        <dbReference type="Pfam" id="PF07715"/>
    </source>
</evidence>
<evidence type="ECO:0000256" key="6">
    <source>
        <dbReference type="ARBA" id="ARBA00023237"/>
    </source>
</evidence>
<organism evidence="11 12">
    <name type="scientific">Pseudobacter ginsenosidimutans</name>
    <dbReference type="NCBI Taxonomy" id="661488"/>
    <lineage>
        <taxon>Bacteria</taxon>
        <taxon>Pseudomonadati</taxon>
        <taxon>Bacteroidota</taxon>
        <taxon>Chitinophagia</taxon>
        <taxon>Chitinophagales</taxon>
        <taxon>Chitinophagaceae</taxon>
        <taxon>Pseudobacter</taxon>
    </lineage>
</organism>
<feature type="chain" id="PRO_5020285960" evidence="9">
    <location>
        <begin position="34"/>
        <end position="1060"/>
    </location>
</feature>
<evidence type="ECO:0000313" key="11">
    <source>
        <dbReference type="EMBL" id="RZS71710.1"/>
    </source>
</evidence>
<gene>
    <name evidence="11" type="ORF">EV199_3618</name>
</gene>